<proteinExistence type="inferred from homology"/>
<dbReference type="CDD" id="cd00293">
    <property type="entry name" value="USP-like"/>
    <property type="match status" value="2"/>
</dbReference>
<dbReference type="InterPro" id="IPR014729">
    <property type="entry name" value="Rossmann-like_a/b/a_fold"/>
</dbReference>
<dbReference type="PANTHER" id="PTHR46268:SF6">
    <property type="entry name" value="UNIVERSAL STRESS PROTEIN UP12"/>
    <property type="match status" value="1"/>
</dbReference>
<dbReference type="SUPFAM" id="SSF52402">
    <property type="entry name" value="Adenine nucleotide alpha hydrolases-like"/>
    <property type="match status" value="2"/>
</dbReference>
<feature type="domain" description="UspA" evidence="2">
    <location>
        <begin position="154"/>
        <end position="274"/>
    </location>
</feature>
<dbReference type="Gene3D" id="3.40.50.620">
    <property type="entry name" value="HUPs"/>
    <property type="match status" value="2"/>
</dbReference>
<dbReference type="RefSeq" id="WP_073120481.1">
    <property type="nucleotide sequence ID" value="NZ_FRAA01000001.1"/>
</dbReference>
<dbReference type="EMBL" id="FRAA01000001">
    <property type="protein sequence ID" value="SHJ43631.1"/>
    <property type="molecule type" value="Genomic_DNA"/>
</dbReference>
<evidence type="ECO:0000259" key="2">
    <source>
        <dbReference type="Pfam" id="PF00582"/>
    </source>
</evidence>
<dbReference type="AlphaFoldDB" id="A0A1M6JAC6"/>
<feature type="domain" description="UspA" evidence="2">
    <location>
        <begin position="1"/>
        <end position="145"/>
    </location>
</feature>
<dbReference type="Pfam" id="PF00582">
    <property type="entry name" value="Usp"/>
    <property type="match status" value="2"/>
</dbReference>
<organism evidence="3 4">
    <name type="scientific">Reichenbachiella agariperforans</name>
    <dbReference type="NCBI Taxonomy" id="156994"/>
    <lineage>
        <taxon>Bacteria</taxon>
        <taxon>Pseudomonadati</taxon>
        <taxon>Bacteroidota</taxon>
        <taxon>Cytophagia</taxon>
        <taxon>Cytophagales</taxon>
        <taxon>Reichenbachiellaceae</taxon>
        <taxon>Reichenbachiella</taxon>
    </lineage>
</organism>
<protein>
    <submittedName>
        <fullName evidence="3">Nucleotide-binding universal stress protein, UspA family</fullName>
    </submittedName>
</protein>
<evidence type="ECO:0000256" key="1">
    <source>
        <dbReference type="ARBA" id="ARBA00008791"/>
    </source>
</evidence>
<dbReference type="PRINTS" id="PR01438">
    <property type="entry name" value="UNVRSLSTRESS"/>
</dbReference>
<keyword evidence="4" id="KW-1185">Reference proteome</keyword>
<sequence length="279" mass="31017">MKKILVPYDFSPFAESALELALEINEQSNGEITLVHIIEYPMGDTFHVTGEVTLDDSMDQLFTLQLIKKAKNDLQEILNKHSEQNVTYEVLMGNAFKGIASQIEAYSPDLIVMGTKGATGLAEILVGSNAEKVVRTAKCPVVTVHQKHQVKAINNIVFPTDLDVEAGSVLEKFKDFQHLVGAKIHLLHVETLHDPVSDDMAREALEKLANDHKLTNFEIHVTRGIETDQAVMNFAQEMNADMIALATHSHRGLLHLFLGSVAEDIVNHSKMPVWTMSQK</sequence>
<dbReference type="Proteomes" id="UP000184474">
    <property type="component" value="Unassembled WGS sequence"/>
</dbReference>
<dbReference type="InterPro" id="IPR006015">
    <property type="entry name" value="Universal_stress_UspA"/>
</dbReference>
<evidence type="ECO:0000313" key="4">
    <source>
        <dbReference type="Proteomes" id="UP000184474"/>
    </source>
</evidence>
<evidence type="ECO:0000313" key="3">
    <source>
        <dbReference type="EMBL" id="SHJ43631.1"/>
    </source>
</evidence>
<gene>
    <name evidence="3" type="ORF">SAMN04488028_101109</name>
</gene>
<dbReference type="STRING" id="156994.SAMN04488028_101109"/>
<dbReference type="PANTHER" id="PTHR46268">
    <property type="entry name" value="STRESS RESPONSE PROTEIN NHAX"/>
    <property type="match status" value="1"/>
</dbReference>
<comment type="similarity">
    <text evidence="1">Belongs to the universal stress protein A family.</text>
</comment>
<dbReference type="InterPro" id="IPR006016">
    <property type="entry name" value="UspA"/>
</dbReference>
<reference evidence="4" key="1">
    <citation type="submission" date="2016-11" db="EMBL/GenBank/DDBJ databases">
        <authorList>
            <person name="Varghese N."/>
            <person name="Submissions S."/>
        </authorList>
    </citation>
    <scope>NUCLEOTIDE SEQUENCE [LARGE SCALE GENOMIC DNA]</scope>
    <source>
        <strain evidence="4">DSM 26134</strain>
    </source>
</reference>
<accession>A0A1M6JAC6</accession>
<name>A0A1M6JAC6_REIAG</name>